<keyword evidence="3 6" id="KW-0378">Hydrolase</keyword>
<dbReference type="InterPro" id="IPR049492">
    <property type="entry name" value="BD-FAE-like_dom"/>
</dbReference>
<evidence type="ECO:0000259" key="5">
    <source>
        <dbReference type="Pfam" id="PF20434"/>
    </source>
</evidence>
<dbReference type="PANTHER" id="PTHR48081">
    <property type="entry name" value="AB HYDROLASE SUPERFAMILY PROTEIN C4A8.06C"/>
    <property type="match status" value="1"/>
</dbReference>
<dbReference type="InParanoid" id="A0A1Y1U6Y2"/>
<dbReference type="SUPFAM" id="SSF53474">
    <property type="entry name" value="alpha/beta-Hydrolases"/>
    <property type="match status" value="1"/>
</dbReference>
<dbReference type="OrthoDB" id="433474at2759"/>
<feature type="domain" description="BD-FAE-like" evidence="5">
    <location>
        <begin position="345"/>
        <end position="506"/>
    </location>
</feature>
<evidence type="ECO:0000256" key="4">
    <source>
        <dbReference type="SAM" id="MobiDB-lite"/>
    </source>
</evidence>
<dbReference type="AlphaFoldDB" id="A0A1Y1U6Y2"/>
<proteinExistence type="predicted"/>
<accession>A0A1Y1U6Y2</accession>
<dbReference type="Pfam" id="PF00560">
    <property type="entry name" value="LRR_1"/>
    <property type="match status" value="2"/>
</dbReference>
<dbReference type="SUPFAM" id="SSF52058">
    <property type="entry name" value="L domain-like"/>
    <property type="match status" value="1"/>
</dbReference>
<protein>
    <submittedName>
        <fullName evidence="6">Alpha/Beta hydrolase protein</fullName>
    </submittedName>
</protein>
<dbReference type="GO" id="GO:0016787">
    <property type="term" value="F:hydrolase activity"/>
    <property type="evidence" value="ECO:0007669"/>
    <property type="project" value="UniProtKB-KW"/>
</dbReference>
<keyword evidence="7" id="KW-1185">Reference proteome</keyword>
<dbReference type="PANTHER" id="PTHR48081:SF3">
    <property type="entry name" value="ALPHA_BETA HYDROLASE FOLD-3 DOMAIN-CONTAINING PROTEIN"/>
    <property type="match status" value="1"/>
</dbReference>
<reference evidence="6 7" key="1">
    <citation type="submission" date="2017-03" db="EMBL/GenBank/DDBJ databases">
        <title>Widespread Adenine N6-methylation of Active Genes in Fungi.</title>
        <authorList>
            <consortium name="DOE Joint Genome Institute"/>
            <person name="Mondo S.J."/>
            <person name="Dannebaum R.O."/>
            <person name="Kuo R.C."/>
            <person name="Louie K.B."/>
            <person name="Bewick A.J."/>
            <person name="Labutti K."/>
            <person name="Haridas S."/>
            <person name="Kuo A."/>
            <person name="Salamov A."/>
            <person name="Ahrendt S.R."/>
            <person name="Lau R."/>
            <person name="Bowen B.P."/>
            <person name="Lipzen A."/>
            <person name="Sullivan W."/>
            <person name="Andreopoulos W.B."/>
            <person name="Clum A."/>
            <person name="Lindquist E."/>
            <person name="Daum C."/>
            <person name="Northen T.R."/>
            <person name="Ramamoorthy G."/>
            <person name="Schmitz R.J."/>
            <person name="Gryganskyi A."/>
            <person name="Culley D."/>
            <person name="Magnuson J."/>
            <person name="James T.Y."/>
            <person name="O'Malley M.A."/>
            <person name="Stajich J.E."/>
            <person name="Spatafora J.W."/>
            <person name="Visel A."/>
            <person name="Grigoriev I.V."/>
        </authorList>
    </citation>
    <scope>NUCLEOTIDE SEQUENCE [LARGE SCALE GENOMIC DNA]</scope>
    <source>
        <strain evidence="6 7">NRRL Y-17943</strain>
    </source>
</reference>
<dbReference type="STRING" id="4999.A0A1Y1U6Y2"/>
<dbReference type="Pfam" id="PF20434">
    <property type="entry name" value="BD-FAE"/>
    <property type="match status" value="1"/>
</dbReference>
<comment type="caution">
    <text evidence="6">The sequence shown here is derived from an EMBL/GenBank/DDBJ whole genome shotgun (WGS) entry which is preliminary data.</text>
</comment>
<dbReference type="PROSITE" id="PS51450">
    <property type="entry name" value="LRR"/>
    <property type="match status" value="2"/>
</dbReference>
<dbReference type="InterPro" id="IPR050300">
    <property type="entry name" value="GDXG_lipolytic_enzyme"/>
</dbReference>
<dbReference type="Gene3D" id="3.40.50.1820">
    <property type="entry name" value="alpha/beta hydrolase"/>
    <property type="match status" value="1"/>
</dbReference>
<dbReference type="InterPro" id="IPR001611">
    <property type="entry name" value="Leu-rich_rpt"/>
</dbReference>
<dbReference type="InterPro" id="IPR032675">
    <property type="entry name" value="LRR_dom_sf"/>
</dbReference>
<dbReference type="RefSeq" id="XP_021868102.1">
    <property type="nucleotide sequence ID" value="XM_022013691.1"/>
</dbReference>
<evidence type="ECO:0000313" key="6">
    <source>
        <dbReference type="EMBL" id="ORX33803.1"/>
    </source>
</evidence>
<dbReference type="SMART" id="SM00369">
    <property type="entry name" value="LRR_TYP"/>
    <property type="match status" value="5"/>
</dbReference>
<keyword evidence="2" id="KW-0677">Repeat</keyword>
<evidence type="ECO:0000256" key="2">
    <source>
        <dbReference type="ARBA" id="ARBA00022737"/>
    </source>
</evidence>
<dbReference type="Proteomes" id="UP000193218">
    <property type="component" value="Unassembled WGS sequence"/>
</dbReference>
<dbReference type="InterPro" id="IPR029058">
    <property type="entry name" value="AB_hydrolase_fold"/>
</dbReference>
<dbReference type="Gene3D" id="3.80.10.10">
    <property type="entry name" value="Ribonuclease Inhibitor"/>
    <property type="match status" value="2"/>
</dbReference>
<name>A0A1Y1U6Y2_9TREE</name>
<evidence type="ECO:0000313" key="7">
    <source>
        <dbReference type="Proteomes" id="UP000193218"/>
    </source>
</evidence>
<feature type="region of interest" description="Disordered" evidence="4">
    <location>
        <begin position="32"/>
        <end position="64"/>
    </location>
</feature>
<feature type="compositionally biased region" description="Low complexity" evidence="4">
    <location>
        <begin position="297"/>
        <end position="315"/>
    </location>
</feature>
<dbReference type="PRINTS" id="PR00019">
    <property type="entry name" value="LEURICHRPT"/>
</dbReference>
<organism evidence="6 7">
    <name type="scientific">Kockovaella imperatae</name>
    <dbReference type="NCBI Taxonomy" id="4999"/>
    <lineage>
        <taxon>Eukaryota</taxon>
        <taxon>Fungi</taxon>
        <taxon>Dikarya</taxon>
        <taxon>Basidiomycota</taxon>
        <taxon>Agaricomycotina</taxon>
        <taxon>Tremellomycetes</taxon>
        <taxon>Tremellales</taxon>
        <taxon>Cuniculitremaceae</taxon>
        <taxon>Kockovaella</taxon>
    </lineage>
</organism>
<feature type="region of interest" description="Disordered" evidence="4">
    <location>
        <begin position="286"/>
        <end position="316"/>
    </location>
</feature>
<keyword evidence="1" id="KW-0433">Leucine-rich repeat</keyword>
<dbReference type="InterPro" id="IPR003591">
    <property type="entry name" value="Leu-rich_rpt_typical-subtyp"/>
</dbReference>
<evidence type="ECO:0000256" key="1">
    <source>
        <dbReference type="ARBA" id="ARBA00022614"/>
    </source>
</evidence>
<sequence length="670" mass="72241">MFTSGKLDISSFSLDAVPLEVYTRLLGVPPADLSRKPAPAPDSTPDIRPSSHGRSVPAPSSREDVFGIPGREVAWGEPAELTSLKGGDNVLTELDIEIGAFGGLKSIDFARNQLASLPRSFADLLRLTSLDLSFNRLKELPPTVLLLPALQNLNLSDNLISSLDFSSPVQPSDEGLSYGAGFLTTSFGRASIGDRPIFPQLAILDLSYNLLKNEHLEAFRGVKLSSLSKLDLSGNQFSGDISANEIGLVEQSTPKLATLGMNQMPALKSFDGRPDLEVQVEGSNIVTNSSQNPNPASGSVPSSTTTTVGSITRIPGLPVPQPDLTLTFKTYPAATFDSEPLAIGLDLYLPPKPAGPKGHPLIIWFHGGGLLQGNKENLPPHFRRLPSHEFTSADGSKEQVAVISPNYRLAPQVPILDILSDIDALMEFVRTKLNDKVGSSHPNHQIDLDRMCLSGGSAGGYLALVAGLIMPKSVRIGDIGGYRGESGSGRGIKCLAPFYPITDLDDPFWAVKTDPVPWYGKHVSDEQARPHLDLKAAPVASTVSGGPRSILYMYMLQHSLFPSLLFLRQRSATVEGESLRPDPETLSLTRRLALVQTSGASTAHFPPIYFTHPTADTAVQPQEKSIQMLKELVSSVTVETLDGLFHAYDEDAEVECPEFVAWLERYLVAA</sequence>
<gene>
    <name evidence="6" type="ORF">BD324DRAFT_584596</name>
</gene>
<evidence type="ECO:0000256" key="3">
    <source>
        <dbReference type="ARBA" id="ARBA00022801"/>
    </source>
</evidence>
<dbReference type="GeneID" id="33555499"/>
<feature type="compositionally biased region" description="Polar residues" evidence="4">
    <location>
        <begin position="286"/>
        <end position="296"/>
    </location>
</feature>
<dbReference type="EMBL" id="NBSH01000017">
    <property type="protein sequence ID" value="ORX33803.1"/>
    <property type="molecule type" value="Genomic_DNA"/>
</dbReference>